<dbReference type="InterPro" id="IPR012338">
    <property type="entry name" value="Beta-lactam/transpept-like"/>
</dbReference>
<dbReference type="PANTHER" id="PTHR43283:SF7">
    <property type="entry name" value="BETA-LACTAMASE-RELATED DOMAIN-CONTAINING PROTEIN"/>
    <property type="match status" value="1"/>
</dbReference>
<dbReference type="SUPFAM" id="SSF56601">
    <property type="entry name" value="beta-lactamase/transpeptidase-like"/>
    <property type="match status" value="1"/>
</dbReference>
<feature type="transmembrane region" description="Helical" evidence="1">
    <location>
        <begin position="12"/>
        <end position="30"/>
    </location>
</feature>
<evidence type="ECO:0000256" key="1">
    <source>
        <dbReference type="SAM" id="Phobius"/>
    </source>
</evidence>
<accession>A0A249K9V3</accession>
<feature type="domain" description="Beta-lactamase-related" evidence="2">
    <location>
        <begin position="97"/>
        <end position="374"/>
    </location>
</feature>
<dbReference type="EMBL" id="CP016771">
    <property type="protein sequence ID" value="ASY13568.1"/>
    <property type="molecule type" value="Genomic_DNA"/>
</dbReference>
<keyword evidence="4" id="KW-1185">Reference proteome</keyword>
<dbReference type="AlphaFoldDB" id="A0A249K9V3"/>
<dbReference type="Pfam" id="PF00144">
    <property type="entry name" value="Beta-lactamase"/>
    <property type="match status" value="1"/>
</dbReference>
<proteinExistence type="predicted"/>
<evidence type="ECO:0000313" key="4">
    <source>
        <dbReference type="Proteomes" id="UP000217171"/>
    </source>
</evidence>
<dbReference type="PANTHER" id="PTHR43283">
    <property type="entry name" value="BETA-LACTAMASE-RELATED"/>
    <property type="match status" value="1"/>
</dbReference>
<dbReference type="Proteomes" id="UP000217171">
    <property type="component" value="Chromosome"/>
</dbReference>
<gene>
    <name evidence="3" type="ORF">B1s21160_04470</name>
</gene>
<evidence type="ECO:0000313" key="3">
    <source>
        <dbReference type="EMBL" id="ASY13568.1"/>
    </source>
</evidence>
<dbReference type="InterPro" id="IPR001466">
    <property type="entry name" value="Beta-lactam-related"/>
</dbReference>
<keyword evidence="1" id="KW-0472">Membrane</keyword>
<reference evidence="3 4" key="1">
    <citation type="submission" date="2016-07" db="EMBL/GenBank/DDBJ databases">
        <title>High microdiversification within the ubiquitous acI lineage of Actinobacteria.</title>
        <authorList>
            <person name="Neuenschwander S.M."/>
            <person name="Salcher M."/>
            <person name="Ghai R."/>
            <person name="Pernthaler J."/>
        </authorList>
    </citation>
    <scope>NUCLEOTIDE SEQUENCE [LARGE SCALE GENOMIC DNA]</scope>
    <source>
        <strain evidence="3">MMS-21-160</strain>
    </source>
</reference>
<keyword evidence="1" id="KW-0812">Transmembrane</keyword>
<dbReference type="KEGG" id="nhi:B1s21160_04470"/>
<sequence>MMRLFRILRNTVVSIAILYVALFIFTRVIHYPEPIATIKLGLAPASKTPTLMPWHVIDPSKNPITLPVASEKMPAELMYQGTSLPFNEFLKKTDTNAFLVIRNGVMTYEWYKDGVTQSSQLPSYSVAKTMTSIMIGQLINQGKIKESDKFVDFFPDLKAGSSFDLITIKDLLNMKAGVGVSDNYPSGPSGWGVAIAQMYATTDLDRFLKNNRKMAFEPGSKAEYRSVDTQMLGMIIKKVTGKRVADYFSKNVWQVAGAKYPATWNVDRVGGTEKTFCCFNASAIDYGRIGMLFLNGGYAGPNKIIDKNWLNRMSTPVTTLDHNWGYGAQTWHPYPNTIMAEGLHGQFIFVNPATRTVIVKLSDNPTDSNHEEDTVSILLKISNLKN</sequence>
<keyword evidence="1" id="KW-1133">Transmembrane helix</keyword>
<name>A0A249K9V3_9ACTN</name>
<dbReference type="RefSeq" id="WP_095672572.1">
    <property type="nucleotide sequence ID" value="NZ_CP016771.1"/>
</dbReference>
<protein>
    <submittedName>
        <fullName evidence="3">Penicillin-binding protein</fullName>
    </submittedName>
</protein>
<dbReference type="OrthoDB" id="9814204at2"/>
<dbReference type="InterPro" id="IPR050789">
    <property type="entry name" value="Diverse_Enzym_Activities"/>
</dbReference>
<evidence type="ECO:0000259" key="2">
    <source>
        <dbReference type="Pfam" id="PF00144"/>
    </source>
</evidence>
<organism evidence="3 4">
    <name type="scientific">Candidatus Nanopelagicus hibericus</name>
    <dbReference type="NCBI Taxonomy" id="1884915"/>
    <lineage>
        <taxon>Bacteria</taxon>
        <taxon>Bacillati</taxon>
        <taxon>Actinomycetota</taxon>
        <taxon>Actinomycetes</taxon>
        <taxon>Candidatus Nanopelagicales</taxon>
        <taxon>Candidatus Nanopelagicaceae</taxon>
        <taxon>Candidatus Nanopelagicus</taxon>
    </lineage>
</organism>
<dbReference type="Gene3D" id="3.40.710.10">
    <property type="entry name" value="DD-peptidase/beta-lactamase superfamily"/>
    <property type="match status" value="1"/>
</dbReference>